<name>A0A917CCS7_9GAMM</name>
<evidence type="ECO:0000313" key="3">
    <source>
        <dbReference type="Proteomes" id="UP000605253"/>
    </source>
</evidence>
<feature type="transmembrane region" description="Helical" evidence="1">
    <location>
        <begin position="238"/>
        <end position="263"/>
    </location>
</feature>
<accession>A0A917CCS7</accession>
<organism evidence="2 3">
    <name type="scientific">Marinicella pacifica</name>
    <dbReference type="NCBI Taxonomy" id="1171543"/>
    <lineage>
        <taxon>Bacteria</taxon>
        <taxon>Pseudomonadati</taxon>
        <taxon>Pseudomonadota</taxon>
        <taxon>Gammaproteobacteria</taxon>
        <taxon>Lysobacterales</taxon>
        <taxon>Marinicellaceae</taxon>
        <taxon>Marinicella</taxon>
    </lineage>
</organism>
<comment type="caution">
    <text evidence="2">The sequence shown here is derived from an EMBL/GenBank/DDBJ whole genome shotgun (WGS) entry which is preliminary data.</text>
</comment>
<reference evidence="2" key="2">
    <citation type="submission" date="2020-09" db="EMBL/GenBank/DDBJ databases">
        <authorList>
            <person name="Sun Q."/>
            <person name="Zhou Y."/>
        </authorList>
    </citation>
    <scope>NUCLEOTIDE SEQUENCE</scope>
    <source>
        <strain evidence="2">CGMCC 1.12181</strain>
    </source>
</reference>
<keyword evidence="1" id="KW-1133">Transmembrane helix</keyword>
<feature type="transmembrane region" description="Helical" evidence="1">
    <location>
        <begin position="125"/>
        <end position="154"/>
    </location>
</feature>
<feature type="transmembrane region" description="Helical" evidence="1">
    <location>
        <begin position="198"/>
        <end position="218"/>
    </location>
</feature>
<evidence type="ECO:0000313" key="2">
    <source>
        <dbReference type="EMBL" id="GGF84659.1"/>
    </source>
</evidence>
<dbReference type="Proteomes" id="UP000605253">
    <property type="component" value="Unassembled WGS sequence"/>
</dbReference>
<keyword evidence="1" id="KW-0472">Membrane</keyword>
<proteinExistence type="predicted"/>
<protein>
    <submittedName>
        <fullName evidence="2">Uncharacterized protein</fullName>
    </submittedName>
</protein>
<feature type="transmembrane region" description="Helical" evidence="1">
    <location>
        <begin position="82"/>
        <end position="104"/>
    </location>
</feature>
<reference evidence="2" key="1">
    <citation type="journal article" date="2014" name="Int. J. Syst. Evol. Microbiol.">
        <title>Complete genome sequence of Corynebacterium casei LMG S-19264T (=DSM 44701T), isolated from a smear-ripened cheese.</title>
        <authorList>
            <consortium name="US DOE Joint Genome Institute (JGI-PGF)"/>
            <person name="Walter F."/>
            <person name="Albersmeier A."/>
            <person name="Kalinowski J."/>
            <person name="Ruckert C."/>
        </authorList>
    </citation>
    <scope>NUCLEOTIDE SEQUENCE</scope>
    <source>
        <strain evidence="2">CGMCC 1.12181</strain>
    </source>
</reference>
<keyword evidence="3" id="KW-1185">Reference proteome</keyword>
<dbReference type="PANTHER" id="PTHR43471">
    <property type="entry name" value="ABC TRANSPORTER PERMEASE"/>
    <property type="match status" value="1"/>
</dbReference>
<dbReference type="EMBL" id="BMEO01000001">
    <property type="protein sequence ID" value="GGF84659.1"/>
    <property type="molecule type" value="Genomic_DNA"/>
</dbReference>
<evidence type="ECO:0000256" key="1">
    <source>
        <dbReference type="SAM" id="Phobius"/>
    </source>
</evidence>
<dbReference type="AlphaFoldDB" id="A0A917CCS7"/>
<keyword evidence="1" id="KW-0812">Transmembrane</keyword>
<gene>
    <name evidence="2" type="ORF">GCM10011365_02040</name>
</gene>
<sequence length="273" mass="30693">MTLRIGTLKKIVSHDLYYALRSARGVLFLVFFAVFWLWIFTKFGHVDTGWLKSPDSSFILAWLFDAKTAQSLFTDRHPGFSLYYLIAINTAPFFVLFAASDQTANDIGGQYLRFLLPRCLRSEIYLGRFIGAVLLVWMAYAVVTLLAMLWVVALNDAKLTEVFFDALWMIVCLAVYAVPFVAMMSLCSALVGSAALSALLGIGFYFIVTIIVSVMGFQSDLLADVIAYILPNTMKSELLLFEFGALIKAVGVNVIYMAVYFYLGWLIFSRRDI</sequence>
<dbReference type="RefSeq" id="WP_188363803.1">
    <property type="nucleotide sequence ID" value="NZ_BAABJF010000011.1"/>
</dbReference>
<feature type="transmembrane region" description="Helical" evidence="1">
    <location>
        <begin position="166"/>
        <end position="191"/>
    </location>
</feature>
<feature type="transmembrane region" description="Helical" evidence="1">
    <location>
        <begin position="21"/>
        <end position="40"/>
    </location>
</feature>